<feature type="transmembrane region" description="Helical" evidence="8">
    <location>
        <begin position="168"/>
        <end position="197"/>
    </location>
</feature>
<dbReference type="Pfam" id="PF13231">
    <property type="entry name" value="PMT_2"/>
    <property type="match status" value="1"/>
</dbReference>
<evidence type="ECO:0000256" key="7">
    <source>
        <dbReference type="ARBA" id="ARBA00023136"/>
    </source>
</evidence>
<dbReference type="InterPro" id="IPR050297">
    <property type="entry name" value="LipidA_mod_glycosyltrf_83"/>
</dbReference>
<evidence type="ECO:0000256" key="3">
    <source>
        <dbReference type="ARBA" id="ARBA00022676"/>
    </source>
</evidence>
<evidence type="ECO:0000259" key="9">
    <source>
        <dbReference type="Pfam" id="PF13231"/>
    </source>
</evidence>
<organism evidence="10 11">
    <name type="scientific">Candidatus Daviesbacteria bacterium RIFCSPLOWO2_01_FULL_39_12</name>
    <dbReference type="NCBI Taxonomy" id="1797785"/>
    <lineage>
        <taxon>Bacteria</taxon>
        <taxon>Candidatus Daviesiibacteriota</taxon>
    </lineage>
</organism>
<feature type="transmembrane region" description="Helical" evidence="8">
    <location>
        <begin position="73"/>
        <end position="90"/>
    </location>
</feature>
<feature type="transmembrane region" description="Helical" evidence="8">
    <location>
        <begin position="377"/>
        <end position="397"/>
    </location>
</feature>
<keyword evidence="2" id="KW-1003">Cell membrane</keyword>
<accession>A0A1F5KL58</accession>
<gene>
    <name evidence="10" type="ORF">A3B45_03515</name>
</gene>
<dbReference type="GO" id="GO:0016763">
    <property type="term" value="F:pentosyltransferase activity"/>
    <property type="evidence" value="ECO:0007669"/>
    <property type="project" value="TreeGrafter"/>
</dbReference>
<feature type="transmembrane region" description="Helical" evidence="8">
    <location>
        <begin position="321"/>
        <end position="338"/>
    </location>
</feature>
<feature type="transmembrane region" description="Helical" evidence="8">
    <location>
        <begin position="97"/>
        <end position="114"/>
    </location>
</feature>
<proteinExistence type="predicted"/>
<evidence type="ECO:0000313" key="10">
    <source>
        <dbReference type="EMBL" id="OGE41632.1"/>
    </source>
</evidence>
<evidence type="ECO:0000313" key="11">
    <source>
        <dbReference type="Proteomes" id="UP000178565"/>
    </source>
</evidence>
<evidence type="ECO:0000256" key="1">
    <source>
        <dbReference type="ARBA" id="ARBA00004651"/>
    </source>
</evidence>
<protein>
    <recommendedName>
        <fullName evidence="9">Glycosyltransferase RgtA/B/C/D-like domain-containing protein</fullName>
    </recommendedName>
</protein>
<feature type="transmembrane region" description="Helical" evidence="8">
    <location>
        <begin position="297"/>
        <end position="314"/>
    </location>
</feature>
<sequence>MRMKLSTKILLVVILILALVIRVYQLDHIPSSISWDEAAVGYNGYSIANWGRDEYGKFFPLFFKSFSDDKHPVHVYATAIFVKILGLNEFSTRLPSALFGVLNVLLIYFLAKTIFKKDTIGIVAAAFLAISPYNIHFSRFNHEANLTLFFYMLGLLLFYLSFAKKILLPLSIFSFCLSFLSYHPAKVLVPITVFLLLGVYYKGILKNKAGLHTSIVILAGLGLLVYFNPQLLGLARINQNTLNEDRIKTTYLYKLTQSQLFGRLNLIAIQYSWHFSPEFLFITGDKNPRLSAQKGQFYWFDLPFVLAGLVYLLYKRSKEGLVLMVWFFASPLPSSLVAEAPHVARASFMMGSWQLISALGIYFLIRLIRWSVVRWGAILVSSMVLSISFFNFLTYYFGEYAKRYAIEWQYGMRQIVEYVKDHPEYGEVYMTEVRSQPYIFFLYYLKTPLPEYLDTVIFNNTGSKSYNNVSNFHQYYFGGWDKAQSFPQKGILYIVTPSEYDGLSHRNEFDVKRLIKYPNGSSAFYLVTSD</sequence>
<feature type="transmembrane region" description="Helical" evidence="8">
    <location>
        <begin position="144"/>
        <end position="162"/>
    </location>
</feature>
<dbReference type="GO" id="GO:0009103">
    <property type="term" value="P:lipopolysaccharide biosynthetic process"/>
    <property type="evidence" value="ECO:0007669"/>
    <property type="project" value="UniProtKB-ARBA"/>
</dbReference>
<keyword evidence="3" id="KW-0328">Glycosyltransferase</keyword>
<dbReference type="InterPro" id="IPR038731">
    <property type="entry name" value="RgtA/B/C-like"/>
</dbReference>
<evidence type="ECO:0000256" key="8">
    <source>
        <dbReference type="SAM" id="Phobius"/>
    </source>
</evidence>
<feature type="transmembrane region" description="Helical" evidence="8">
    <location>
        <begin position="344"/>
        <end position="365"/>
    </location>
</feature>
<comment type="subcellular location">
    <subcellularLocation>
        <location evidence="1">Cell membrane</location>
        <topology evidence="1">Multi-pass membrane protein</topology>
    </subcellularLocation>
</comment>
<dbReference type="GO" id="GO:0005886">
    <property type="term" value="C:plasma membrane"/>
    <property type="evidence" value="ECO:0007669"/>
    <property type="project" value="UniProtKB-SubCell"/>
</dbReference>
<keyword evidence="5 8" id="KW-0812">Transmembrane</keyword>
<keyword evidence="4" id="KW-0808">Transferase</keyword>
<reference evidence="10 11" key="1">
    <citation type="journal article" date="2016" name="Nat. Commun.">
        <title>Thousands of microbial genomes shed light on interconnected biogeochemical processes in an aquifer system.</title>
        <authorList>
            <person name="Anantharaman K."/>
            <person name="Brown C.T."/>
            <person name="Hug L.A."/>
            <person name="Sharon I."/>
            <person name="Castelle C.J."/>
            <person name="Probst A.J."/>
            <person name="Thomas B.C."/>
            <person name="Singh A."/>
            <person name="Wilkins M.J."/>
            <person name="Karaoz U."/>
            <person name="Brodie E.L."/>
            <person name="Williams K.H."/>
            <person name="Hubbard S.S."/>
            <person name="Banfield J.F."/>
        </authorList>
    </citation>
    <scope>NUCLEOTIDE SEQUENCE [LARGE SCALE GENOMIC DNA]</scope>
</reference>
<name>A0A1F5KL58_9BACT</name>
<feature type="transmembrane region" description="Helical" evidence="8">
    <location>
        <begin position="120"/>
        <end position="137"/>
    </location>
</feature>
<keyword evidence="6 8" id="KW-1133">Transmembrane helix</keyword>
<feature type="domain" description="Glycosyltransferase RgtA/B/C/D-like" evidence="9">
    <location>
        <begin position="69"/>
        <end position="219"/>
    </location>
</feature>
<keyword evidence="7 8" id="KW-0472">Membrane</keyword>
<evidence type="ECO:0000256" key="5">
    <source>
        <dbReference type="ARBA" id="ARBA00022692"/>
    </source>
</evidence>
<evidence type="ECO:0000256" key="2">
    <source>
        <dbReference type="ARBA" id="ARBA00022475"/>
    </source>
</evidence>
<dbReference type="AlphaFoldDB" id="A0A1F5KL58"/>
<dbReference type="EMBL" id="MFDM01000034">
    <property type="protein sequence ID" value="OGE41632.1"/>
    <property type="molecule type" value="Genomic_DNA"/>
</dbReference>
<dbReference type="PANTHER" id="PTHR33908">
    <property type="entry name" value="MANNOSYLTRANSFERASE YKCB-RELATED"/>
    <property type="match status" value="1"/>
</dbReference>
<evidence type="ECO:0000256" key="6">
    <source>
        <dbReference type="ARBA" id="ARBA00022989"/>
    </source>
</evidence>
<dbReference type="PANTHER" id="PTHR33908:SF11">
    <property type="entry name" value="MEMBRANE PROTEIN"/>
    <property type="match status" value="1"/>
</dbReference>
<feature type="transmembrane region" description="Helical" evidence="8">
    <location>
        <begin position="209"/>
        <end position="227"/>
    </location>
</feature>
<evidence type="ECO:0000256" key="4">
    <source>
        <dbReference type="ARBA" id="ARBA00022679"/>
    </source>
</evidence>
<comment type="caution">
    <text evidence="10">The sequence shown here is derived from an EMBL/GenBank/DDBJ whole genome shotgun (WGS) entry which is preliminary data.</text>
</comment>
<dbReference type="Proteomes" id="UP000178565">
    <property type="component" value="Unassembled WGS sequence"/>
</dbReference>
<dbReference type="STRING" id="1797785.A3B45_03515"/>